<keyword evidence="1" id="KW-0812">Transmembrane</keyword>
<dbReference type="OrthoDB" id="148351at2"/>
<name>A0A1A9EXZ6_9GAMM</name>
<feature type="transmembrane region" description="Helical" evidence="1">
    <location>
        <begin position="45"/>
        <end position="63"/>
    </location>
</feature>
<gene>
    <name evidence="2" type="ORF">A8C75_09910</name>
</gene>
<keyword evidence="1" id="KW-1133">Transmembrane helix</keyword>
<reference evidence="2 3" key="2">
    <citation type="journal article" date="2018" name="Int. J. Syst. Evol. Microbiol.">
        <title>Marinobacterium aestuarii sp. nov., a benzene-degrading marine bacterium isolated from estuary sediment.</title>
        <authorList>
            <person name="Bae S.S."/>
            <person name="Jung J."/>
            <person name="Chung D."/>
            <person name="Baek K."/>
        </authorList>
    </citation>
    <scope>NUCLEOTIDE SEQUENCE [LARGE SCALE GENOMIC DNA]</scope>
    <source>
        <strain evidence="2 3">ST58-10</strain>
    </source>
</reference>
<dbReference type="KEGG" id="mars:A8C75_09910"/>
<evidence type="ECO:0000256" key="1">
    <source>
        <dbReference type="SAM" id="Phobius"/>
    </source>
</evidence>
<feature type="transmembrane region" description="Helical" evidence="1">
    <location>
        <begin position="83"/>
        <end position="101"/>
    </location>
</feature>
<evidence type="ECO:0008006" key="4">
    <source>
        <dbReference type="Google" id="ProtNLM"/>
    </source>
</evidence>
<reference evidence="3" key="1">
    <citation type="submission" date="2016-05" db="EMBL/GenBank/DDBJ databases">
        <authorList>
            <person name="Baek K."/>
            <person name="Yang S.-J."/>
        </authorList>
    </citation>
    <scope>NUCLEOTIDE SEQUENCE [LARGE SCALE GENOMIC DNA]</scope>
    <source>
        <strain evidence="3">ST58-10</strain>
    </source>
</reference>
<protein>
    <recommendedName>
        <fullName evidence="4">EamA domain-containing protein</fullName>
    </recommendedName>
</protein>
<organism evidence="2 3">
    <name type="scientific">Marinobacterium aestuarii</name>
    <dbReference type="NCBI Taxonomy" id="1821621"/>
    <lineage>
        <taxon>Bacteria</taxon>
        <taxon>Pseudomonadati</taxon>
        <taxon>Pseudomonadota</taxon>
        <taxon>Gammaproteobacteria</taxon>
        <taxon>Oceanospirillales</taxon>
        <taxon>Oceanospirillaceae</taxon>
        <taxon>Marinobacterium</taxon>
    </lineage>
</organism>
<evidence type="ECO:0000313" key="3">
    <source>
        <dbReference type="Proteomes" id="UP000078070"/>
    </source>
</evidence>
<keyword evidence="1" id="KW-0472">Membrane</keyword>
<evidence type="ECO:0000313" key="2">
    <source>
        <dbReference type="EMBL" id="ANG62765.1"/>
    </source>
</evidence>
<accession>A0A1A9EXZ6</accession>
<dbReference type="AlphaFoldDB" id="A0A1A9EXZ6"/>
<proteinExistence type="predicted"/>
<feature type="transmembrane region" description="Helical" evidence="1">
    <location>
        <begin position="15"/>
        <end position="33"/>
    </location>
</feature>
<dbReference type="EMBL" id="CP015839">
    <property type="protein sequence ID" value="ANG62765.1"/>
    <property type="molecule type" value="Genomic_DNA"/>
</dbReference>
<dbReference type="Proteomes" id="UP000078070">
    <property type="component" value="Chromosome"/>
</dbReference>
<sequence length="106" mass="11583">MSELAQVASDTSRRGILLCLLAMLVFAGQDAIVKMLIQDMAVSQLLLVRYWAFTVFALIYAHYNGGLMKAARSAHPRLQLLRSLLGASVVILSGLYAMSIGRSRTP</sequence>
<keyword evidence="3" id="KW-1185">Reference proteome</keyword>
<dbReference type="RefSeq" id="WP_067381442.1">
    <property type="nucleotide sequence ID" value="NZ_CP015839.1"/>
</dbReference>